<comment type="caution">
    <text evidence="6">The sequence shown here is derived from an EMBL/GenBank/DDBJ whole genome shotgun (WGS) entry which is preliminary data.</text>
</comment>
<feature type="active site" description="Proton donor" evidence="3">
    <location>
        <position position="92"/>
    </location>
</feature>
<feature type="domain" description="SIS" evidence="4">
    <location>
        <begin position="64"/>
        <end position="227"/>
    </location>
</feature>
<dbReference type="Gene3D" id="1.10.8.1080">
    <property type="match status" value="1"/>
</dbReference>
<comment type="pathway">
    <text evidence="3">Amino-sugar metabolism; N-acetylmuramate degradation.</text>
</comment>
<organism evidence="6 7">
    <name type="scientific">Companilactobacillus halodurans</name>
    <dbReference type="NCBI Taxonomy" id="2584183"/>
    <lineage>
        <taxon>Bacteria</taxon>
        <taxon>Bacillati</taxon>
        <taxon>Bacillota</taxon>
        <taxon>Bacilli</taxon>
        <taxon>Lactobacillales</taxon>
        <taxon>Lactobacillaceae</taxon>
        <taxon>Companilactobacillus</taxon>
    </lineage>
</organism>
<comment type="miscellaneous">
    <text evidence="3">A lyase-type mechanism (elimination/hydration) is suggested for the cleavage of the lactyl ether bond of MurNAc 6-phosphate, with the formation of an alpha,beta-unsaturated aldehyde intermediate with (E)-stereochemistry, followed by the syn addition of water to give product.</text>
</comment>
<dbReference type="OrthoDB" id="9813395at2"/>
<dbReference type="GO" id="GO:0009254">
    <property type="term" value="P:peptidoglycan turnover"/>
    <property type="evidence" value="ECO:0007669"/>
    <property type="project" value="TreeGrafter"/>
</dbReference>
<gene>
    <name evidence="3 6" type="primary">murQ</name>
    <name evidence="6" type="ORF">FHL05_06370</name>
    <name evidence="5" type="ORF">FHL06_08765</name>
</gene>
<dbReference type="AlphaFoldDB" id="A0A5P0ZXI3"/>
<evidence type="ECO:0000259" key="4">
    <source>
        <dbReference type="PROSITE" id="PS51464"/>
    </source>
</evidence>
<dbReference type="Proteomes" id="UP000414364">
    <property type="component" value="Unassembled WGS sequence"/>
</dbReference>
<evidence type="ECO:0000256" key="1">
    <source>
        <dbReference type="ARBA" id="ARBA00023239"/>
    </source>
</evidence>
<dbReference type="UniPathway" id="UPA00342"/>
<dbReference type="GO" id="GO:0046348">
    <property type="term" value="P:amino sugar catabolic process"/>
    <property type="evidence" value="ECO:0007669"/>
    <property type="project" value="InterPro"/>
</dbReference>
<reference evidence="7 8" key="1">
    <citation type="journal article" date="2019" name="Syst. Appl. Microbiol.">
        <title>Polyphasic characterization of two novel Lactobacillus spp. isolated from blown salami packages: Description of Lactobacillus halodurans sp. nov. and Lactobacillus salsicarnum sp. nov.</title>
        <authorList>
            <person name="Schuster J.A."/>
            <person name="Klingl A."/>
            <person name="Vogel R.F."/>
            <person name="Ehrmann M.A."/>
        </authorList>
    </citation>
    <scope>NUCLEOTIDE SEQUENCE [LARGE SCALE GENOMIC DNA]</scope>
    <source>
        <strain evidence="6 7">TMW 1.1920</strain>
        <strain evidence="5 8">TMW 1.2172</strain>
    </source>
</reference>
<dbReference type="InterPro" id="IPR046348">
    <property type="entry name" value="SIS_dom_sf"/>
</dbReference>
<comment type="subunit">
    <text evidence="3">Homodimer.</text>
</comment>
<dbReference type="PANTHER" id="PTHR10088">
    <property type="entry name" value="GLUCOKINASE REGULATORY PROTEIN"/>
    <property type="match status" value="1"/>
</dbReference>
<comment type="catalytic activity">
    <reaction evidence="3">
        <text>N-acetyl-D-muramate 6-phosphate + H2O = N-acetyl-D-glucosamine 6-phosphate + (R)-lactate</text>
        <dbReference type="Rhea" id="RHEA:26410"/>
        <dbReference type="ChEBI" id="CHEBI:15377"/>
        <dbReference type="ChEBI" id="CHEBI:16004"/>
        <dbReference type="ChEBI" id="CHEBI:57513"/>
        <dbReference type="ChEBI" id="CHEBI:58722"/>
        <dbReference type="EC" id="4.2.1.126"/>
    </reaction>
</comment>
<dbReference type="Gene3D" id="3.40.50.10490">
    <property type="entry name" value="Glucose-6-phosphate isomerase like protein, domain 1"/>
    <property type="match status" value="1"/>
</dbReference>
<dbReference type="NCBIfam" id="NF009222">
    <property type="entry name" value="PRK12570.1"/>
    <property type="match status" value="1"/>
</dbReference>
<sequence length="307" mass="32991">MIRRINMDLESVSKLKTESRNSNTINIGSMDGYEVAKLINSEDFNVAESISKVTDSIGKAIEEASDKFSKGGRLIYIGAGTSGRLGALDAIELTPTYGVPPTRAFGILAGGKKAMFEAVEGAEDSEKLAIEDLSNVGLSKNDVLISLSASGRTPYALAAIKYGERVGSLTIAVICNSESPMSKESDIAIAPLVGPEVITGSTRMKSGSAQKMILNILSTGIMIKSGYVYENLMINVQPTNEKLVSRSIGIIEQILKVTSKEAKQIFEDSHGNIAIGLIMKKLGLSYDDAQKKFIKNKRNIHRIVGIK</sequence>
<dbReference type="EMBL" id="VDFO01000020">
    <property type="protein sequence ID" value="MQS97512.1"/>
    <property type="molecule type" value="Genomic_DNA"/>
</dbReference>
<comment type="similarity">
    <text evidence="3">Belongs to the GCKR-like family. MurNAc-6-P etherase subfamily.</text>
</comment>
<evidence type="ECO:0000313" key="6">
    <source>
        <dbReference type="EMBL" id="MQS97512.1"/>
    </source>
</evidence>
<dbReference type="GO" id="GO:0097367">
    <property type="term" value="F:carbohydrate derivative binding"/>
    <property type="evidence" value="ECO:0007669"/>
    <property type="project" value="InterPro"/>
</dbReference>
<dbReference type="Proteomes" id="UP000371423">
    <property type="component" value="Unassembled WGS sequence"/>
</dbReference>
<dbReference type="NCBIfam" id="TIGR00274">
    <property type="entry name" value="N-acetylmuramic acid 6-phosphate etherase"/>
    <property type="match status" value="1"/>
</dbReference>
<dbReference type="HAMAP" id="MF_00068">
    <property type="entry name" value="MurQ"/>
    <property type="match status" value="1"/>
</dbReference>
<dbReference type="FunFam" id="3.40.50.10490:FF:000014">
    <property type="entry name" value="N-acetylmuramic acid 6-phosphate etherase"/>
    <property type="match status" value="1"/>
</dbReference>
<dbReference type="NCBIfam" id="NF003915">
    <property type="entry name" value="PRK05441.1"/>
    <property type="match status" value="1"/>
</dbReference>
<keyword evidence="7" id="KW-1185">Reference proteome</keyword>
<evidence type="ECO:0000256" key="2">
    <source>
        <dbReference type="ARBA" id="ARBA00023277"/>
    </source>
</evidence>
<dbReference type="GO" id="GO:0016803">
    <property type="term" value="F:ether hydrolase activity"/>
    <property type="evidence" value="ECO:0007669"/>
    <property type="project" value="TreeGrafter"/>
</dbReference>
<keyword evidence="1 3" id="KW-0456">Lyase</keyword>
<feature type="active site" evidence="3">
    <location>
        <position position="123"/>
    </location>
</feature>
<evidence type="ECO:0000313" key="5">
    <source>
        <dbReference type="EMBL" id="MQS76467.1"/>
    </source>
</evidence>
<dbReference type="GO" id="GO:0016835">
    <property type="term" value="F:carbon-oxygen lyase activity"/>
    <property type="evidence" value="ECO:0007669"/>
    <property type="project" value="UniProtKB-UniRule"/>
</dbReference>
<accession>A0A5P0ZXI3</accession>
<evidence type="ECO:0000313" key="8">
    <source>
        <dbReference type="Proteomes" id="UP000414364"/>
    </source>
</evidence>
<dbReference type="PROSITE" id="PS01272">
    <property type="entry name" value="GCKR"/>
    <property type="match status" value="1"/>
</dbReference>
<dbReference type="InterPro" id="IPR040190">
    <property type="entry name" value="MURQ/GCKR"/>
</dbReference>
<keyword evidence="2 3" id="KW-0119">Carbohydrate metabolism</keyword>
<dbReference type="EC" id="4.2.1.126" evidence="3"/>
<dbReference type="GO" id="GO:0097173">
    <property type="term" value="P:N-acetylmuramic acid catabolic process"/>
    <property type="evidence" value="ECO:0007669"/>
    <property type="project" value="UniProtKB-UniPathway"/>
</dbReference>
<dbReference type="SUPFAM" id="SSF53697">
    <property type="entry name" value="SIS domain"/>
    <property type="match status" value="1"/>
</dbReference>
<name>A0A5P0ZXI3_9LACO</name>
<proteinExistence type="inferred from homology"/>
<evidence type="ECO:0000256" key="3">
    <source>
        <dbReference type="HAMAP-Rule" id="MF_00068"/>
    </source>
</evidence>
<protein>
    <recommendedName>
        <fullName evidence="3">N-acetylmuramic acid 6-phosphate etherase</fullName>
        <shortName evidence="3">MurNAc-6-P etherase</shortName>
        <ecNumber evidence="3">4.2.1.126</ecNumber>
    </recommendedName>
    <alternativeName>
        <fullName evidence="3">N-acetylmuramic acid 6-phosphate hydrolase</fullName>
    </alternativeName>
    <alternativeName>
        <fullName evidence="3">N-acetylmuramic acid 6-phosphate lyase</fullName>
    </alternativeName>
</protein>
<dbReference type="CDD" id="cd05007">
    <property type="entry name" value="SIS_Etherase"/>
    <property type="match status" value="1"/>
</dbReference>
<dbReference type="PROSITE" id="PS51464">
    <property type="entry name" value="SIS"/>
    <property type="match status" value="1"/>
</dbReference>
<dbReference type="PANTHER" id="PTHR10088:SF4">
    <property type="entry name" value="GLUCOKINASE REGULATORY PROTEIN"/>
    <property type="match status" value="1"/>
</dbReference>
<comment type="function">
    <text evidence="3">Specifically catalyzes the cleavage of the D-lactyl ether substituent of MurNAc 6-phosphate, producing GlcNAc 6-phosphate and D-lactate.</text>
</comment>
<dbReference type="InterPro" id="IPR001347">
    <property type="entry name" value="SIS_dom"/>
</dbReference>
<dbReference type="InterPro" id="IPR005486">
    <property type="entry name" value="Glucokinase_regulatory_CS"/>
</dbReference>
<dbReference type="InterPro" id="IPR005488">
    <property type="entry name" value="Etherase_MurQ"/>
</dbReference>
<dbReference type="EMBL" id="VDFP01000017">
    <property type="protein sequence ID" value="MQS76467.1"/>
    <property type="molecule type" value="Genomic_DNA"/>
</dbReference>
<evidence type="ECO:0000313" key="7">
    <source>
        <dbReference type="Proteomes" id="UP000371423"/>
    </source>
</evidence>
<dbReference type="Pfam" id="PF22645">
    <property type="entry name" value="GKRP_SIS_N"/>
    <property type="match status" value="1"/>
</dbReference>